<feature type="region of interest" description="Disordered" evidence="2">
    <location>
        <begin position="558"/>
        <end position="674"/>
    </location>
</feature>
<feature type="compositionally biased region" description="Polar residues" evidence="2">
    <location>
        <begin position="222"/>
        <end position="231"/>
    </location>
</feature>
<feature type="region of interest" description="Disordered" evidence="2">
    <location>
        <begin position="1"/>
        <end position="54"/>
    </location>
</feature>
<evidence type="ECO:0000313" key="4">
    <source>
        <dbReference type="EMBL" id="RWS05076.1"/>
    </source>
</evidence>
<dbReference type="AlphaFoldDB" id="A0A443QPU8"/>
<protein>
    <recommendedName>
        <fullName evidence="3">U1-type domain-containing protein</fullName>
    </recommendedName>
</protein>
<dbReference type="GO" id="GO:0005654">
    <property type="term" value="C:nucleoplasm"/>
    <property type="evidence" value="ECO:0007669"/>
    <property type="project" value="TreeGrafter"/>
</dbReference>
<feature type="compositionally biased region" description="Basic and acidic residues" evidence="2">
    <location>
        <begin position="558"/>
        <end position="645"/>
    </location>
</feature>
<dbReference type="InterPro" id="IPR036236">
    <property type="entry name" value="Znf_C2H2_sf"/>
</dbReference>
<evidence type="ECO:0000259" key="3">
    <source>
        <dbReference type="SMART" id="SM00451"/>
    </source>
</evidence>
<feature type="region of interest" description="Disordered" evidence="2">
    <location>
        <begin position="68"/>
        <end position="261"/>
    </location>
</feature>
<feature type="compositionally biased region" description="Basic and acidic residues" evidence="2">
    <location>
        <begin position="403"/>
        <end position="418"/>
    </location>
</feature>
<reference evidence="4 5" key="1">
    <citation type="journal article" date="2018" name="Gigascience">
        <title>Genomes of trombidid mites reveal novel predicted allergens and laterally-transferred genes associated with secondary metabolism.</title>
        <authorList>
            <person name="Dong X."/>
            <person name="Chaisiri K."/>
            <person name="Xia D."/>
            <person name="Armstrong S.D."/>
            <person name="Fang Y."/>
            <person name="Donnelly M.J."/>
            <person name="Kadowaki T."/>
            <person name="McGarry J.W."/>
            <person name="Darby A.C."/>
            <person name="Makepeace B.L."/>
        </authorList>
    </citation>
    <scope>NUCLEOTIDE SEQUENCE [LARGE SCALE GENOMIC DNA]</scope>
    <source>
        <strain evidence="4">UoL-WK</strain>
    </source>
</reference>
<dbReference type="GO" id="GO:0008270">
    <property type="term" value="F:zinc ion binding"/>
    <property type="evidence" value="ECO:0007669"/>
    <property type="project" value="InterPro"/>
</dbReference>
<dbReference type="OrthoDB" id="10072641at2759"/>
<feature type="compositionally biased region" description="Basic and acidic residues" evidence="2">
    <location>
        <begin position="80"/>
        <end position="93"/>
    </location>
</feature>
<dbReference type="GO" id="GO:0045893">
    <property type="term" value="P:positive regulation of DNA-templated transcription"/>
    <property type="evidence" value="ECO:0007669"/>
    <property type="project" value="TreeGrafter"/>
</dbReference>
<feature type="compositionally biased region" description="Polar residues" evidence="2">
    <location>
        <begin position="68"/>
        <end position="79"/>
    </location>
</feature>
<feature type="compositionally biased region" description="Basic and acidic residues" evidence="2">
    <location>
        <begin position="135"/>
        <end position="156"/>
    </location>
</feature>
<dbReference type="GO" id="GO:0003676">
    <property type="term" value="F:nucleic acid binding"/>
    <property type="evidence" value="ECO:0007669"/>
    <property type="project" value="InterPro"/>
</dbReference>
<organism evidence="4 5">
    <name type="scientific">Dinothrombium tinctorium</name>
    <dbReference type="NCBI Taxonomy" id="1965070"/>
    <lineage>
        <taxon>Eukaryota</taxon>
        <taxon>Metazoa</taxon>
        <taxon>Ecdysozoa</taxon>
        <taxon>Arthropoda</taxon>
        <taxon>Chelicerata</taxon>
        <taxon>Arachnida</taxon>
        <taxon>Acari</taxon>
        <taxon>Acariformes</taxon>
        <taxon>Trombidiformes</taxon>
        <taxon>Prostigmata</taxon>
        <taxon>Anystina</taxon>
        <taxon>Parasitengona</taxon>
        <taxon>Trombidioidea</taxon>
        <taxon>Trombidiidae</taxon>
        <taxon>Dinothrombium</taxon>
    </lineage>
</organism>
<dbReference type="SMART" id="SM00451">
    <property type="entry name" value="ZnF_U1"/>
    <property type="match status" value="2"/>
</dbReference>
<keyword evidence="1" id="KW-0175">Coiled coil</keyword>
<dbReference type="STRING" id="1965070.A0A443QPU8"/>
<feature type="compositionally biased region" description="Polar residues" evidence="2">
    <location>
        <begin position="188"/>
        <end position="214"/>
    </location>
</feature>
<feature type="compositionally biased region" description="Basic and acidic residues" evidence="2">
    <location>
        <begin position="858"/>
        <end position="872"/>
    </location>
</feature>
<feature type="compositionally biased region" description="Low complexity" evidence="2">
    <location>
        <begin position="115"/>
        <end position="124"/>
    </location>
</feature>
<dbReference type="InterPro" id="IPR055309">
    <property type="entry name" value="Znf318-like"/>
</dbReference>
<dbReference type="Proteomes" id="UP000285301">
    <property type="component" value="Unassembled WGS sequence"/>
</dbReference>
<name>A0A443QPU8_9ACAR</name>
<feature type="coiled-coil region" evidence="1">
    <location>
        <begin position="326"/>
        <end position="353"/>
    </location>
</feature>
<feature type="compositionally biased region" description="Basic and acidic residues" evidence="2">
    <location>
        <begin position="925"/>
        <end position="936"/>
    </location>
</feature>
<feature type="region of interest" description="Disordered" evidence="2">
    <location>
        <begin position="854"/>
        <end position="936"/>
    </location>
</feature>
<feature type="compositionally biased region" description="Acidic residues" evidence="2">
    <location>
        <begin position="884"/>
        <end position="920"/>
    </location>
</feature>
<feature type="region of interest" description="Disordered" evidence="2">
    <location>
        <begin position="276"/>
        <end position="295"/>
    </location>
</feature>
<dbReference type="EMBL" id="NCKU01005047">
    <property type="protein sequence ID" value="RWS05076.1"/>
    <property type="molecule type" value="Genomic_DNA"/>
</dbReference>
<feature type="compositionally biased region" description="Polar residues" evidence="2">
    <location>
        <begin position="419"/>
        <end position="429"/>
    </location>
</feature>
<feature type="region of interest" description="Disordered" evidence="2">
    <location>
        <begin position="358"/>
        <end position="377"/>
    </location>
</feature>
<evidence type="ECO:0000256" key="2">
    <source>
        <dbReference type="SAM" id="MobiDB-lite"/>
    </source>
</evidence>
<feature type="compositionally biased region" description="Low complexity" evidence="2">
    <location>
        <begin position="724"/>
        <end position="735"/>
    </location>
</feature>
<proteinExistence type="predicted"/>
<gene>
    <name evidence="4" type="ORF">B4U79_16348</name>
</gene>
<dbReference type="SUPFAM" id="SSF57667">
    <property type="entry name" value="beta-beta-alpha zinc fingers"/>
    <property type="match status" value="1"/>
</dbReference>
<evidence type="ECO:0000256" key="1">
    <source>
        <dbReference type="SAM" id="Coils"/>
    </source>
</evidence>
<feature type="region of interest" description="Disordered" evidence="2">
    <location>
        <begin position="770"/>
        <end position="814"/>
    </location>
</feature>
<accession>A0A443QPU8</accession>
<feature type="region of interest" description="Disordered" evidence="2">
    <location>
        <begin position="305"/>
        <end position="325"/>
    </location>
</feature>
<feature type="domain" description="U1-type" evidence="3">
    <location>
        <begin position="516"/>
        <end position="550"/>
    </location>
</feature>
<feature type="region of interest" description="Disordered" evidence="2">
    <location>
        <begin position="952"/>
        <end position="976"/>
    </location>
</feature>
<feature type="region of interest" description="Disordered" evidence="2">
    <location>
        <begin position="403"/>
        <end position="442"/>
    </location>
</feature>
<feature type="compositionally biased region" description="Basic and acidic residues" evidence="2">
    <location>
        <begin position="659"/>
        <end position="669"/>
    </location>
</feature>
<feature type="domain" description="U1-type" evidence="3">
    <location>
        <begin position="449"/>
        <end position="483"/>
    </location>
</feature>
<sequence>MMHPSAIGQQPRFAPRFAQYQNTQPPIGHQSHRYFGDMHRQHQQPPPRSFDLNESLDPLREHITSWTPNLENLPDWNTSADRRSPVVRDDPFEYRGPSVEQMSSGGFSSRSKFAPPSSQSNSSPNNPPLKSILKNKNESELSSEREERNVTNERSGEALPVIPTSGFNNIDEEDEFLYGDDSQERNSKSVTSETPLSSTVDRSSMSQPPSQALSNAEYRSAYSRNIPSNIWSEDKSDDFSFRPHPSRYNRSPSPHDTPMAGIRFNDAEQTQEYNSNVYQPQSVEESSQLPPESYQNSVMQLPKIPKKEDAGQSSSEPAPSDPNEEINNLIQKRDKLTSQLNSLKALLERTIKKEGDLLRNRKSGSRDPQVLENQKLMNDVRKKIESVHDQHTSVCKQLLRLQAGKEKSTETSQKESDRSSTAAFSSLGMSRTEDSDDEEYSSRFEHYDPGNHWCVDCDELVPKIRTYLEHLHAKDHWKHVDLQHEPWKPKNAKPKIAPSENSSSIPFKGVQFFYPVKGFYCNLCAVFVGNEAHAEDHLKTPKHNRNYTKFTLLNPQYEHKWNTDKGKALSRKQQEEKKRQKEEQEKEEREKERLRKKQEEELRKKEKAERLREERRLKELKDEEDEKRDQRDRFNARNRSSEKQKEKRKAIYSSSSRESSPEITREKVPEAPVYGPHFPFNDCKLVTQTIVEISSKDIRRAYKAHLKAMLRERKKKRSASEISNNNKNHNNLPSNPVVEDNNDENCELDTSDILASINKKCEDFDEMKENNFGFDADDETEANKENQETKMTNETNENDSPPSAQIVESEKQTNEANEFCVPSFSLERDKSDLMCAQKNTDSLVVLHRINFDEEEMEVEKSSNDSGKLKIVNDLDENSVGSKEFDDDLNQDEIETEGEEMENRDEDKGEDEERDEEEENENVTASDEKGDGDKVESDVYEKADLVFPTLDLNDLAKSPPYSNNFNSNEDMFKMDYN</sequence>
<feature type="compositionally biased region" description="Polar residues" evidence="2">
    <location>
        <begin position="100"/>
        <end position="111"/>
    </location>
</feature>
<feature type="compositionally biased region" description="Polar residues" evidence="2">
    <location>
        <begin position="789"/>
        <end position="803"/>
    </location>
</feature>
<keyword evidence="5" id="KW-1185">Reference proteome</keyword>
<evidence type="ECO:0000313" key="5">
    <source>
        <dbReference type="Proteomes" id="UP000285301"/>
    </source>
</evidence>
<dbReference type="PANTHER" id="PTHR15577:SF2">
    <property type="entry name" value="ZINC FINGER PROTEIN 318"/>
    <property type="match status" value="1"/>
</dbReference>
<feature type="compositionally biased region" description="Polar residues" evidence="2">
    <location>
        <begin position="959"/>
        <end position="968"/>
    </location>
</feature>
<feature type="region of interest" description="Disordered" evidence="2">
    <location>
        <begin position="710"/>
        <end position="741"/>
    </location>
</feature>
<feature type="compositionally biased region" description="Basic and acidic residues" evidence="2">
    <location>
        <begin position="232"/>
        <end position="241"/>
    </location>
</feature>
<dbReference type="InterPro" id="IPR003604">
    <property type="entry name" value="Matrin/U1-like-C_Znf_C2H2"/>
</dbReference>
<dbReference type="PANTHER" id="PTHR15577">
    <property type="entry name" value="ZINC FINGER CONTAINING PROTEIN"/>
    <property type="match status" value="1"/>
</dbReference>
<dbReference type="GO" id="GO:0045892">
    <property type="term" value="P:negative regulation of DNA-templated transcription"/>
    <property type="evidence" value="ECO:0007669"/>
    <property type="project" value="TreeGrafter"/>
</dbReference>
<comment type="caution">
    <text evidence="4">The sequence shown here is derived from an EMBL/GenBank/DDBJ whole genome shotgun (WGS) entry which is preliminary data.</text>
</comment>